<dbReference type="InterPro" id="IPR016024">
    <property type="entry name" value="ARM-type_fold"/>
</dbReference>
<accession>A0A1I5F6T0</accession>
<dbReference type="PANTHER" id="PTHR34070:SF1">
    <property type="entry name" value="DNA ALKYLATION REPAIR PROTEIN"/>
    <property type="match status" value="1"/>
</dbReference>
<dbReference type="PANTHER" id="PTHR34070">
    <property type="entry name" value="ARMADILLO-TYPE FOLD"/>
    <property type="match status" value="1"/>
</dbReference>
<dbReference type="Pfam" id="PF08713">
    <property type="entry name" value="DNA_alkylation"/>
    <property type="match status" value="1"/>
</dbReference>
<gene>
    <name evidence="1" type="ORF">SAMN04488519_104238</name>
</gene>
<proteinExistence type="predicted"/>
<dbReference type="STRING" id="226506.SAMN04488519_104238"/>
<dbReference type="AlphaFoldDB" id="A0A1I5F6T0"/>
<dbReference type="RefSeq" id="WP_091652662.1">
    <property type="nucleotide sequence ID" value="NZ_FOVW01000004.1"/>
</dbReference>
<protein>
    <submittedName>
        <fullName evidence="1">3-methyladenine DNA glycosylase AlkD</fullName>
    </submittedName>
</protein>
<name>A0A1I5F6T0_9BACT</name>
<reference evidence="2" key="1">
    <citation type="submission" date="2016-10" db="EMBL/GenBank/DDBJ databases">
        <authorList>
            <person name="Varghese N."/>
            <person name="Submissions S."/>
        </authorList>
    </citation>
    <scope>NUCLEOTIDE SEQUENCE [LARGE SCALE GENOMIC DNA]</scope>
    <source>
        <strain evidence="2">DSM 15282</strain>
    </source>
</reference>
<evidence type="ECO:0000313" key="2">
    <source>
        <dbReference type="Proteomes" id="UP000199564"/>
    </source>
</evidence>
<sequence length="238" mass="28335">MSELTEQITLALNEKAIPEKAAFFPKFFKAFPGGYGEGDLFLGVKVPDQRKIAMQFYKEISLNELSELVRNPYHEVRLTGLLALVYRYEKCKTEDLRKELVDFYLAHLDFVNNWDLVDTSCHFILGEYYWKKEKDLFYELADSGHLWRQRIAMISSYFWIKKGDFTDALALAEKLKNHTHDLMHKAVGWMLREIGNRDFETEFEFLKKYYHTMPRTALRYAIEKFPEELRQDFLKGRI</sequence>
<keyword evidence="2" id="KW-1185">Reference proteome</keyword>
<evidence type="ECO:0000313" key="1">
    <source>
        <dbReference type="EMBL" id="SFO19350.1"/>
    </source>
</evidence>
<organism evidence="1 2">
    <name type="scientific">Algoriphagus ornithinivorans</name>
    <dbReference type="NCBI Taxonomy" id="226506"/>
    <lineage>
        <taxon>Bacteria</taxon>
        <taxon>Pseudomonadati</taxon>
        <taxon>Bacteroidota</taxon>
        <taxon>Cytophagia</taxon>
        <taxon>Cytophagales</taxon>
        <taxon>Cyclobacteriaceae</taxon>
        <taxon>Algoriphagus</taxon>
    </lineage>
</organism>
<dbReference type="InterPro" id="IPR014825">
    <property type="entry name" value="DNA_alkylation"/>
</dbReference>
<dbReference type="Gene3D" id="1.25.10.90">
    <property type="match status" value="1"/>
</dbReference>
<dbReference type="CDD" id="cd06561">
    <property type="entry name" value="AlkD_like"/>
    <property type="match status" value="1"/>
</dbReference>
<dbReference type="Proteomes" id="UP000199564">
    <property type="component" value="Unassembled WGS sequence"/>
</dbReference>
<dbReference type="EMBL" id="FOVW01000004">
    <property type="protein sequence ID" value="SFO19350.1"/>
    <property type="molecule type" value="Genomic_DNA"/>
</dbReference>
<dbReference type="SUPFAM" id="SSF48371">
    <property type="entry name" value="ARM repeat"/>
    <property type="match status" value="1"/>
</dbReference>